<keyword evidence="2" id="KW-0175">Coiled coil</keyword>
<name>A0ABV0UQD7_9TELE</name>
<keyword evidence="1" id="KW-0597">Phosphoprotein</keyword>
<evidence type="ECO:0000256" key="3">
    <source>
        <dbReference type="SAM" id="MobiDB-lite"/>
    </source>
</evidence>
<organism evidence="5 6">
    <name type="scientific">Ilyodon furcidens</name>
    <name type="common">goldbreast splitfin</name>
    <dbReference type="NCBI Taxonomy" id="33524"/>
    <lineage>
        <taxon>Eukaryota</taxon>
        <taxon>Metazoa</taxon>
        <taxon>Chordata</taxon>
        <taxon>Craniata</taxon>
        <taxon>Vertebrata</taxon>
        <taxon>Euteleostomi</taxon>
        <taxon>Actinopterygii</taxon>
        <taxon>Neopterygii</taxon>
        <taxon>Teleostei</taxon>
        <taxon>Neoteleostei</taxon>
        <taxon>Acanthomorphata</taxon>
        <taxon>Ovalentaria</taxon>
        <taxon>Atherinomorphae</taxon>
        <taxon>Cyprinodontiformes</taxon>
        <taxon>Goodeidae</taxon>
        <taxon>Ilyodon</taxon>
    </lineage>
</organism>
<protein>
    <recommendedName>
        <fullName evidence="4">SAM domain-containing protein</fullName>
    </recommendedName>
</protein>
<keyword evidence="6" id="KW-1185">Reference proteome</keyword>
<dbReference type="InterPro" id="IPR001660">
    <property type="entry name" value="SAM"/>
</dbReference>
<dbReference type="PANTHER" id="PTHR16154:SF26">
    <property type="entry name" value="PROTEIN PHOSPHATASE 1 REGULATORY SUBUNIT 9 LIKE"/>
    <property type="match status" value="1"/>
</dbReference>
<dbReference type="SMART" id="SM00454">
    <property type="entry name" value="SAM"/>
    <property type="match status" value="1"/>
</dbReference>
<feature type="region of interest" description="Disordered" evidence="3">
    <location>
        <begin position="162"/>
        <end position="201"/>
    </location>
</feature>
<feature type="domain" description="SAM" evidence="4">
    <location>
        <begin position="109"/>
        <end position="172"/>
    </location>
</feature>
<evidence type="ECO:0000256" key="1">
    <source>
        <dbReference type="ARBA" id="ARBA00022553"/>
    </source>
</evidence>
<dbReference type="CDD" id="cd09512">
    <property type="entry name" value="SAM_Neurabin-like"/>
    <property type="match status" value="1"/>
</dbReference>
<comment type="caution">
    <text evidence="5">The sequence shown here is derived from an EMBL/GenBank/DDBJ whole genome shotgun (WGS) entry which is preliminary data.</text>
</comment>
<dbReference type="EMBL" id="JAHRIQ010081727">
    <property type="protein sequence ID" value="MEQ2247414.1"/>
    <property type="molecule type" value="Genomic_DNA"/>
</dbReference>
<evidence type="ECO:0000313" key="6">
    <source>
        <dbReference type="Proteomes" id="UP001482620"/>
    </source>
</evidence>
<sequence>MTSVPTCMPFSWFGDKERDREPSSSSSSLPYTANETSSEQSQDRKNKSFSVIDDCSPASPSSDISGLVAEPNLSGRSHTLIFSSSETLDDEPVPAGKEYQWQNRPISEWTNQQVCHWLMGMNMDQYTPEFTAKGVDGQQLMHLDSDKLKALGVLSQSDRSTIKKKLKDMRKAQEKLEKQREKKEKEGRRSGRLPVPGDSIC</sequence>
<evidence type="ECO:0000313" key="5">
    <source>
        <dbReference type="EMBL" id="MEQ2247414.1"/>
    </source>
</evidence>
<dbReference type="PANTHER" id="PTHR16154">
    <property type="entry name" value="NEURABIN"/>
    <property type="match status" value="1"/>
</dbReference>
<feature type="compositionally biased region" description="Polar residues" evidence="3">
    <location>
        <begin position="29"/>
        <end position="40"/>
    </location>
</feature>
<dbReference type="InterPro" id="IPR043446">
    <property type="entry name" value="Neurabin-like"/>
</dbReference>
<feature type="region of interest" description="Disordered" evidence="3">
    <location>
        <begin position="1"/>
        <end position="70"/>
    </location>
</feature>
<proteinExistence type="predicted"/>
<dbReference type="Pfam" id="PF07647">
    <property type="entry name" value="SAM_2"/>
    <property type="match status" value="1"/>
</dbReference>
<evidence type="ECO:0000256" key="2">
    <source>
        <dbReference type="ARBA" id="ARBA00023054"/>
    </source>
</evidence>
<accession>A0ABV0UQD7</accession>
<dbReference type="Proteomes" id="UP001482620">
    <property type="component" value="Unassembled WGS sequence"/>
</dbReference>
<dbReference type="Gene3D" id="1.10.150.50">
    <property type="entry name" value="Transcription Factor, Ets-1"/>
    <property type="match status" value="1"/>
</dbReference>
<dbReference type="PROSITE" id="PS50105">
    <property type="entry name" value="SAM_DOMAIN"/>
    <property type="match status" value="1"/>
</dbReference>
<reference evidence="5 6" key="1">
    <citation type="submission" date="2021-06" db="EMBL/GenBank/DDBJ databases">
        <authorList>
            <person name="Palmer J.M."/>
        </authorList>
    </citation>
    <scope>NUCLEOTIDE SEQUENCE [LARGE SCALE GENOMIC DNA]</scope>
    <source>
        <strain evidence="6">if_2019</strain>
        <tissue evidence="5">Muscle</tissue>
    </source>
</reference>
<dbReference type="InterPro" id="IPR013761">
    <property type="entry name" value="SAM/pointed_sf"/>
</dbReference>
<feature type="compositionally biased region" description="Basic and acidic residues" evidence="3">
    <location>
        <begin position="169"/>
        <end position="189"/>
    </location>
</feature>
<gene>
    <name evidence="5" type="ORF">ILYODFUR_009118</name>
</gene>
<evidence type="ECO:0000259" key="4">
    <source>
        <dbReference type="PROSITE" id="PS50105"/>
    </source>
</evidence>
<dbReference type="SUPFAM" id="SSF47769">
    <property type="entry name" value="SAM/Pointed domain"/>
    <property type="match status" value="1"/>
</dbReference>